<dbReference type="GO" id="GO:0005886">
    <property type="term" value="C:plasma membrane"/>
    <property type="evidence" value="ECO:0007669"/>
    <property type="project" value="UniProtKB-SubCell"/>
</dbReference>
<feature type="domain" description="Histidine kinase" evidence="12">
    <location>
        <begin position="490"/>
        <end position="594"/>
    </location>
</feature>
<dbReference type="InterPro" id="IPR003594">
    <property type="entry name" value="HATPase_dom"/>
</dbReference>
<keyword evidence="9 11" id="KW-0472">Membrane</keyword>
<dbReference type="AlphaFoldDB" id="A0A4V2QBI2"/>
<dbReference type="PANTHER" id="PTHR34220">
    <property type="entry name" value="SENSOR HISTIDINE KINASE YPDA"/>
    <property type="match status" value="1"/>
</dbReference>
<dbReference type="PROSITE" id="PS50109">
    <property type="entry name" value="HIS_KIN"/>
    <property type="match status" value="1"/>
</dbReference>
<dbReference type="SUPFAM" id="SSF55874">
    <property type="entry name" value="ATPase domain of HSP90 chaperone/DNA topoisomerase II/histidine kinase"/>
    <property type="match status" value="1"/>
</dbReference>
<comment type="catalytic activity">
    <reaction evidence="1">
        <text>ATP + protein L-histidine = ADP + protein N-phospho-L-histidine.</text>
        <dbReference type="EC" id="2.7.13.3"/>
    </reaction>
</comment>
<evidence type="ECO:0000313" key="14">
    <source>
        <dbReference type="Proteomes" id="UP000295008"/>
    </source>
</evidence>
<comment type="subcellular location">
    <subcellularLocation>
        <location evidence="2">Cell membrane</location>
        <topology evidence="2">Multi-pass membrane protein</topology>
    </subcellularLocation>
</comment>
<evidence type="ECO:0000256" key="8">
    <source>
        <dbReference type="ARBA" id="ARBA00023012"/>
    </source>
</evidence>
<feature type="transmembrane region" description="Helical" evidence="11">
    <location>
        <begin position="300"/>
        <end position="325"/>
    </location>
</feature>
<dbReference type="Gene3D" id="3.30.565.10">
    <property type="entry name" value="Histidine kinase-like ATPase, C-terminal domain"/>
    <property type="match status" value="1"/>
</dbReference>
<dbReference type="InterPro" id="IPR050640">
    <property type="entry name" value="Bact_2-comp_sensor_kinase"/>
</dbReference>
<dbReference type="SMART" id="SM00387">
    <property type="entry name" value="HATPase_c"/>
    <property type="match status" value="1"/>
</dbReference>
<keyword evidence="14" id="KW-1185">Reference proteome</keyword>
<keyword evidence="7 11" id="KW-1133">Transmembrane helix</keyword>
<dbReference type="Pfam" id="PF02743">
    <property type="entry name" value="dCache_1"/>
    <property type="match status" value="1"/>
</dbReference>
<evidence type="ECO:0000256" key="10">
    <source>
        <dbReference type="SAM" id="Coils"/>
    </source>
</evidence>
<gene>
    <name evidence="13" type="ORF">EDC14_105016</name>
</gene>
<proteinExistence type="predicted"/>
<keyword evidence="8" id="KW-0902">Two-component regulatory system</keyword>
<keyword evidence="10" id="KW-0175">Coiled coil</keyword>
<feature type="coiled-coil region" evidence="10">
    <location>
        <begin position="370"/>
        <end position="400"/>
    </location>
</feature>
<evidence type="ECO:0000256" key="7">
    <source>
        <dbReference type="ARBA" id="ARBA00022989"/>
    </source>
</evidence>
<comment type="caution">
    <text evidence="13">The sequence shown here is derived from an EMBL/GenBank/DDBJ whole genome shotgun (WGS) entry which is preliminary data.</text>
</comment>
<evidence type="ECO:0000256" key="11">
    <source>
        <dbReference type="SAM" id="Phobius"/>
    </source>
</evidence>
<dbReference type="InterPro" id="IPR033479">
    <property type="entry name" value="dCache_1"/>
</dbReference>
<keyword evidence="4" id="KW-1003">Cell membrane</keyword>
<protein>
    <recommendedName>
        <fullName evidence="3">histidine kinase</fullName>
        <ecNumber evidence="3">2.7.13.3</ecNumber>
    </recommendedName>
</protein>
<dbReference type="InterPro" id="IPR005467">
    <property type="entry name" value="His_kinase_dom"/>
</dbReference>
<evidence type="ECO:0000313" key="13">
    <source>
        <dbReference type="EMBL" id="TCL56462.1"/>
    </source>
</evidence>
<keyword evidence="5 11" id="KW-0812">Transmembrane</keyword>
<name>A0A4V2QBI2_HYDET</name>
<dbReference type="EMBL" id="SLUN01000050">
    <property type="protein sequence ID" value="TCL56462.1"/>
    <property type="molecule type" value="Genomic_DNA"/>
</dbReference>
<dbReference type="InterPro" id="IPR004358">
    <property type="entry name" value="Sig_transdc_His_kin-like_C"/>
</dbReference>
<evidence type="ECO:0000256" key="3">
    <source>
        <dbReference type="ARBA" id="ARBA00012438"/>
    </source>
</evidence>
<dbReference type="Gene3D" id="3.30.450.20">
    <property type="entry name" value="PAS domain"/>
    <property type="match status" value="1"/>
</dbReference>
<evidence type="ECO:0000256" key="6">
    <source>
        <dbReference type="ARBA" id="ARBA00022777"/>
    </source>
</evidence>
<evidence type="ECO:0000256" key="9">
    <source>
        <dbReference type="ARBA" id="ARBA00023136"/>
    </source>
</evidence>
<dbReference type="InterPro" id="IPR036890">
    <property type="entry name" value="HATPase_C_sf"/>
</dbReference>
<evidence type="ECO:0000256" key="1">
    <source>
        <dbReference type="ARBA" id="ARBA00000085"/>
    </source>
</evidence>
<evidence type="ECO:0000259" key="12">
    <source>
        <dbReference type="PROSITE" id="PS50109"/>
    </source>
</evidence>
<dbReference type="PRINTS" id="PR00344">
    <property type="entry name" value="BCTRLSENSOR"/>
</dbReference>
<dbReference type="InterPro" id="IPR010559">
    <property type="entry name" value="Sig_transdc_His_kin_internal"/>
</dbReference>
<organism evidence="13 14">
    <name type="scientific">Hydrogenispora ethanolica</name>
    <dbReference type="NCBI Taxonomy" id="1082276"/>
    <lineage>
        <taxon>Bacteria</taxon>
        <taxon>Bacillati</taxon>
        <taxon>Bacillota</taxon>
        <taxon>Hydrogenispora</taxon>
    </lineage>
</organism>
<dbReference type="PANTHER" id="PTHR34220:SF7">
    <property type="entry name" value="SENSOR HISTIDINE KINASE YPDA"/>
    <property type="match status" value="1"/>
</dbReference>
<dbReference type="Pfam" id="PF02518">
    <property type="entry name" value="HATPase_c"/>
    <property type="match status" value="1"/>
</dbReference>
<dbReference type="Proteomes" id="UP000295008">
    <property type="component" value="Unassembled WGS sequence"/>
</dbReference>
<dbReference type="OrthoDB" id="9776552at2"/>
<evidence type="ECO:0000256" key="2">
    <source>
        <dbReference type="ARBA" id="ARBA00004651"/>
    </source>
</evidence>
<keyword evidence="6 13" id="KW-0808">Transferase</keyword>
<accession>A0A4V2QBI2</accession>
<keyword evidence="6 13" id="KW-0418">Kinase</keyword>
<sequence length="596" mass="67760">MKAVKLKHFLLNKKSIFSKILLSYLLVIILPVTLIGFFSFKASEQIISQQISLLNSNTINQVAKNIGFLLDQVIAVVNVCNQNSDLETDLNKRQADPYLRLKNSQKIQAKIQNYSYALGWMKYQMILIGANGDIYAIPDGISRITPVNIARHGWYPQMLQDPERILWLSTRPSFLKGDDDKYFTAIKPLQNGYSKNHYGILLLSIAESNLYDIYQDSLNNGNQMMIIDSRGRIISHAKREKVGEISSERRQLLKLVRNKSQNRQIIALHHGKYIFNYKQVAGTDWYIINIIPLTAFSKDIYALGLKILLLSLGSILLALAAALFISRKIAMPLINLSARIKNRHRSEAAAAKSSFMDEMDIVSKEYDHIVGELEKTINNLVKEQEEKRKVELQALQAQINPHFLYNTLNSIKCLVWTGQVELIEPTINALVNLLEQTIGGKDDELIRLEDELNNIRSYMYIQNIRLHCEIQLLFKVPQDLSQYKIPKLLLQPIIENAVFHGIEPKNKPGRIYIYCTENDSALKIEVLDDGIGMDRETIANIFSGKHHISNRFSGIGLKNVDERLKLYFGSQFGLAIESEVGVGTSVVLMLPKSDKS</sequence>
<dbReference type="GO" id="GO:0000155">
    <property type="term" value="F:phosphorelay sensor kinase activity"/>
    <property type="evidence" value="ECO:0007669"/>
    <property type="project" value="InterPro"/>
</dbReference>
<dbReference type="EC" id="2.7.13.3" evidence="3"/>
<evidence type="ECO:0000256" key="5">
    <source>
        <dbReference type="ARBA" id="ARBA00022692"/>
    </source>
</evidence>
<feature type="transmembrane region" description="Helical" evidence="11">
    <location>
        <begin position="21"/>
        <end position="40"/>
    </location>
</feature>
<reference evidence="13 14" key="1">
    <citation type="submission" date="2019-03" db="EMBL/GenBank/DDBJ databases">
        <title>Genomic Encyclopedia of Type Strains, Phase IV (KMG-IV): sequencing the most valuable type-strain genomes for metagenomic binning, comparative biology and taxonomic classification.</title>
        <authorList>
            <person name="Goeker M."/>
        </authorList>
    </citation>
    <scope>NUCLEOTIDE SEQUENCE [LARGE SCALE GENOMIC DNA]</scope>
    <source>
        <strain evidence="13 14">LX-B</strain>
    </source>
</reference>
<dbReference type="Pfam" id="PF06580">
    <property type="entry name" value="His_kinase"/>
    <property type="match status" value="1"/>
</dbReference>
<dbReference type="RefSeq" id="WP_132017395.1">
    <property type="nucleotide sequence ID" value="NZ_SLUN01000050.1"/>
</dbReference>
<evidence type="ECO:0000256" key="4">
    <source>
        <dbReference type="ARBA" id="ARBA00022475"/>
    </source>
</evidence>